<dbReference type="RefSeq" id="WP_072753777.1">
    <property type="nucleotide sequence ID" value="NZ_FOAW01000013.1"/>
</dbReference>
<dbReference type="Pfam" id="PF06224">
    <property type="entry name" value="AlkZ-like"/>
    <property type="match status" value="1"/>
</dbReference>
<dbReference type="Proteomes" id="UP000198677">
    <property type="component" value="Unassembled WGS sequence"/>
</dbReference>
<evidence type="ECO:0000313" key="2">
    <source>
        <dbReference type="Proteomes" id="UP000198677"/>
    </source>
</evidence>
<accession>A0A1H7SLN4</accession>
<dbReference type="GO" id="GO:0003677">
    <property type="term" value="F:DNA binding"/>
    <property type="evidence" value="ECO:0007669"/>
    <property type="project" value="UniProtKB-KW"/>
</dbReference>
<sequence length="398" mass="43605">MTPVPTDHAISFDPAQRRARLARRHRLAPEARAACVTEAARSLVCLHGTDPATIFLSARARVDGMVVADLERAMYDERSLVKHLAMRRTLFVFPSESLPFVQAGASNRVADTERRRLIREVEKAGLFDDGAGWLGAAGDAVLDALEGGAPMSYTTLREQIPLLKGSMTYGEGRSWGGQVSVGPRVLTVLSAEGRIVRATNDGPWRASRNRWATSESWLGAPIEHQTEAAGAAWLVEAWLRAFGPGTEADLKWWLGSTVSTVRKALSALDVVTVDLDGRAGYLLADDQERDDPVEPWAALLPALDPTTMGWRDRDWYLGPHKDLLFDTSGNAGPTAWWDGRIVGGWWQDEAGQVVVHLLEDVGAEARRAFDEEAVTLSAWLQGDKVLPRFPSPLAKLRA</sequence>
<keyword evidence="2" id="KW-1185">Reference proteome</keyword>
<protein>
    <submittedName>
        <fullName evidence="1">Winged helix DNA-binding domain-containing protein</fullName>
    </submittedName>
</protein>
<reference evidence="2" key="1">
    <citation type="submission" date="2016-10" db="EMBL/GenBank/DDBJ databases">
        <authorList>
            <person name="Varghese N."/>
            <person name="Submissions S."/>
        </authorList>
    </citation>
    <scope>NUCLEOTIDE SEQUENCE [LARGE SCALE GENOMIC DNA]</scope>
    <source>
        <strain evidence="2">DSM 44675</strain>
    </source>
</reference>
<dbReference type="InterPro" id="IPR009351">
    <property type="entry name" value="AlkZ-like"/>
</dbReference>
<dbReference type="EMBL" id="FOAW01000013">
    <property type="protein sequence ID" value="SEL73006.1"/>
    <property type="molecule type" value="Genomic_DNA"/>
</dbReference>
<dbReference type="PANTHER" id="PTHR38479">
    <property type="entry name" value="LMO0824 PROTEIN"/>
    <property type="match status" value="1"/>
</dbReference>
<dbReference type="PANTHER" id="PTHR38479:SF2">
    <property type="entry name" value="WINGED HELIX DNA-BINDING DOMAIN-CONTAINING PROTEIN"/>
    <property type="match status" value="1"/>
</dbReference>
<proteinExistence type="predicted"/>
<evidence type="ECO:0000313" key="1">
    <source>
        <dbReference type="EMBL" id="SEL73006.1"/>
    </source>
</evidence>
<gene>
    <name evidence="1" type="ORF">SAMN05444583_113131</name>
</gene>
<dbReference type="OrthoDB" id="9148135at2"/>
<dbReference type="AlphaFoldDB" id="A0A1H7SLN4"/>
<name>A0A1H7SLN4_9NOCA</name>
<organism evidence="1 2">
    <name type="scientific">Rhodococcus maanshanensis</name>
    <dbReference type="NCBI Taxonomy" id="183556"/>
    <lineage>
        <taxon>Bacteria</taxon>
        <taxon>Bacillati</taxon>
        <taxon>Actinomycetota</taxon>
        <taxon>Actinomycetes</taxon>
        <taxon>Mycobacteriales</taxon>
        <taxon>Nocardiaceae</taxon>
        <taxon>Rhodococcus</taxon>
    </lineage>
</organism>
<keyword evidence="1" id="KW-0238">DNA-binding</keyword>